<dbReference type="AlphaFoldDB" id="A0A7K6RYP9"/>
<feature type="domain" description="Ig-like" evidence="4">
    <location>
        <begin position="48"/>
        <end position="126"/>
    </location>
</feature>
<evidence type="ECO:0000313" key="5">
    <source>
        <dbReference type="EMBL" id="NWW90687.1"/>
    </source>
</evidence>
<protein>
    <submittedName>
        <fullName evidence="5">IGS10 protein</fullName>
    </submittedName>
</protein>
<name>A0A7K6RYP9_9AVES</name>
<reference evidence="5 6" key="1">
    <citation type="submission" date="2019-09" db="EMBL/GenBank/DDBJ databases">
        <title>Bird 10,000 Genomes (B10K) Project - Family phase.</title>
        <authorList>
            <person name="Zhang G."/>
        </authorList>
    </citation>
    <scope>NUCLEOTIDE SEQUENCE [LARGE SCALE GENOMIC DNA]</scope>
    <source>
        <strain evidence="5">B10K-DU-029-58</strain>
        <tissue evidence="5">Muscle</tissue>
    </source>
</reference>
<gene>
    <name evidence="5" type="primary">Igsf10_1</name>
    <name evidence="5" type="ORF">RHYJUB_R14734</name>
</gene>
<feature type="region of interest" description="Disordered" evidence="3">
    <location>
        <begin position="254"/>
        <end position="288"/>
    </location>
</feature>
<evidence type="ECO:0000256" key="1">
    <source>
        <dbReference type="ARBA" id="ARBA00022729"/>
    </source>
</evidence>
<dbReference type="InterPro" id="IPR007110">
    <property type="entry name" value="Ig-like_dom"/>
</dbReference>
<organism evidence="5 6">
    <name type="scientific">Rhynochetos jubatus</name>
    <name type="common">kagu</name>
    <dbReference type="NCBI Taxonomy" id="54386"/>
    <lineage>
        <taxon>Eukaryota</taxon>
        <taxon>Metazoa</taxon>
        <taxon>Chordata</taxon>
        <taxon>Craniata</taxon>
        <taxon>Vertebrata</taxon>
        <taxon>Euteleostomi</taxon>
        <taxon>Archelosauria</taxon>
        <taxon>Archosauria</taxon>
        <taxon>Dinosauria</taxon>
        <taxon>Saurischia</taxon>
        <taxon>Theropoda</taxon>
        <taxon>Coelurosauria</taxon>
        <taxon>Aves</taxon>
        <taxon>Neognathae</taxon>
        <taxon>Neoaves</taxon>
        <taxon>Phaethontimorphae</taxon>
        <taxon>Eurypygiformes</taxon>
        <taxon>Rhynochetidae</taxon>
        <taxon>Rhynochetos</taxon>
    </lineage>
</organism>
<feature type="compositionally biased region" description="Polar residues" evidence="3">
    <location>
        <begin position="169"/>
        <end position="182"/>
    </location>
</feature>
<evidence type="ECO:0000313" key="6">
    <source>
        <dbReference type="Proteomes" id="UP000570016"/>
    </source>
</evidence>
<dbReference type="OrthoDB" id="10062932at2759"/>
<dbReference type="PANTHER" id="PTHR45080:SF8">
    <property type="entry name" value="IG-LIKE DOMAIN-CONTAINING PROTEIN"/>
    <property type="match status" value="1"/>
</dbReference>
<dbReference type="GO" id="GO:0007156">
    <property type="term" value="P:homophilic cell adhesion via plasma membrane adhesion molecules"/>
    <property type="evidence" value="ECO:0007669"/>
    <property type="project" value="TreeGrafter"/>
</dbReference>
<dbReference type="Gene3D" id="2.60.40.10">
    <property type="entry name" value="Immunoglobulins"/>
    <property type="match status" value="1"/>
</dbReference>
<dbReference type="InterPro" id="IPR003598">
    <property type="entry name" value="Ig_sub2"/>
</dbReference>
<dbReference type="GO" id="GO:0008046">
    <property type="term" value="F:axon guidance receptor activity"/>
    <property type="evidence" value="ECO:0007669"/>
    <property type="project" value="TreeGrafter"/>
</dbReference>
<keyword evidence="1" id="KW-0732">Signal</keyword>
<feature type="region of interest" description="Disordered" evidence="3">
    <location>
        <begin position="153"/>
        <end position="233"/>
    </location>
</feature>
<sequence>EDGRLVVGTTGTLTLRAADTFDAGLYHCIGTNHNDADTLTFRITVVDPYVEHDSVNGAQLSATAGSTLYLPCTSTAVPDAAVSWVSPEHAVLHRSVRNKHVFDNGTLRIQGVTERDSGYFQCVAANRYGVDLLVFQVLVRKDATTLKGKHVAVGEGEEGDGSGDAMLASATTQKHPSATPATVTARGASAASAPGIRGAQRARGRNSRGRPMYRHYRDRRLRGHRRPFVSSARRVDPQRWAAFLEKTKRNATWASKRGEVATKPPAPVRKFSEAPGDEEGTSGDLSPEEEFMIPVTGRAAVPALGRALESLRAAGPATTASNTPARKSSLLDAGAVTPPPPPLAEPASPDSKRPHTDLKPAVTNSWERPDLRQISADFIKQSNGASRATLFPARQRLVHSGSLKPVSTTLVPNVTGTSKSVASPDAQDKLQAFTQSTGKISTGTDRQVPVATASELGPESGHTYYHRTQARVAPTLPSDAAAVAHQHVQLAPGGTALTPQPQQHYGRRRKISGRRRIGRPGRVPGVKEPRYHFGRGGTALAAGAQLSSKHVSSLPTLNNLSSSVSPFSPEAPLSSPRTADTPSEHPARARQDTAFPREEENGAGARQNATTTVMPLITEGTQRTPPWKLETRAPFRTSTNRGQSFRISLPAPIHTAHAAAQIAHPVTTETPPTPESGSPGTQPRTSPKSSPGEEATGEGPFGSGAQRDARKKVPEQQAGTFPSTAASTALPKTTAALPTSKTSPLHSGSAGGSPSLGFLSLNKPLHNGNAQWEQHLPTAKPHPEPNPATSAATERDVAGAKPTLVPVISPQTDPKITKSKIFRVGRKRGQRRKRPPKTSASQGRAAGRSTAAVPSGSTARSVVTAVKSLPVLTRLTSTNPPLESAHAAAVTGVPAPRTDSTHAATVTGVPAPRTDSAHAATVTGMPTPRTDSAHAATVTDVPTPQTDNVVTDVSTTSTRPAPLCATSGSAPAHQIKVTAVASGEGVIQGNQAAQPTLPAGTEPSAPAATRGVTPPSAQHPAPPP</sequence>
<dbReference type="PANTHER" id="PTHR45080">
    <property type="entry name" value="CONTACTIN 5"/>
    <property type="match status" value="1"/>
</dbReference>
<feature type="region of interest" description="Disordered" evidence="3">
    <location>
        <begin position="667"/>
        <end position="860"/>
    </location>
</feature>
<dbReference type="InterPro" id="IPR050958">
    <property type="entry name" value="Cell_Adh-Cytoskel_Orgn"/>
</dbReference>
<keyword evidence="6" id="KW-1185">Reference proteome</keyword>
<feature type="compositionally biased region" description="Basic residues" evidence="3">
    <location>
        <begin position="817"/>
        <end position="836"/>
    </location>
</feature>
<evidence type="ECO:0000256" key="3">
    <source>
        <dbReference type="SAM" id="MobiDB-lite"/>
    </source>
</evidence>
<feature type="region of interest" description="Disordered" evidence="3">
    <location>
        <begin position="493"/>
        <end position="534"/>
    </location>
</feature>
<feature type="compositionally biased region" description="Basic residues" evidence="3">
    <location>
        <begin position="505"/>
        <end position="519"/>
    </location>
</feature>
<feature type="compositionally biased region" description="Basic and acidic residues" evidence="3">
    <location>
        <begin position="582"/>
        <end position="600"/>
    </location>
</feature>
<dbReference type="SUPFAM" id="SSF48726">
    <property type="entry name" value="Immunoglobulin"/>
    <property type="match status" value="2"/>
</dbReference>
<feature type="region of interest" description="Disordered" evidence="3">
    <location>
        <begin position="988"/>
        <end position="1024"/>
    </location>
</feature>
<feature type="compositionally biased region" description="Polar residues" evidence="3">
    <location>
        <begin position="607"/>
        <end position="624"/>
    </location>
</feature>
<feature type="region of interest" description="Disordered" evidence="3">
    <location>
        <begin position="315"/>
        <end position="367"/>
    </location>
</feature>
<comment type="caution">
    <text evidence="5">The sequence shown here is derived from an EMBL/GenBank/DDBJ whole genome shotgun (WGS) entry which is preliminary data.</text>
</comment>
<dbReference type="InterPro" id="IPR036179">
    <property type="entry name" value="Ig-like_dom_sf"/>
</dbReference>
<dbReference type="PROSITE" id="PS50835">
    <property type="entry name" value="IG_LIKE"/>
    <property type="match status" value="1"/>
</dbReference>
<feature type="compositionally biased region" description="Low complexity" evidence="3">
    <location>
        <begin position="722"/>
        <end position="740"/>
    </location>
</feature>
<evidence type="ECO:0000259" key="4">
    <source>
        <dbReference type="PROSITE" id="PS50835"/>
    </source>
</evidence>
<dbReference type="Pfam" id="PF13927">
    <property type="entry name" value="Ig_3"/>
    <property type="match status" value="1"/>
</dbReference>
<accession>A0A7K6RYP9</accession>
<keyword evidence="2" id="KW-1015">Disulfide bond</keyword>
<dbReference type="InterPro" id="IPR013783">
    <property type="entry name" value="Ig-like_fold"/>
</dbReference>
<dbReference type="EMBL" id="VZRY01003370">
    <property type="protein sequence ID" value="NWW90687.1"/>
    <property type="molecule type" value="Genomic_DNA"/>
</dbReference>
<proteinExistence type="predicted"/>
<dbReference type="Proteomes" id="UP000570016">
    <property type="component" value="Unassembled WGS sequence"/>
</dbReference>
<feature type="region of interest" description="Disordered" evidence="3">
    <location>
        <begin position="562"/>
        <end position="641"/>
    </location>
</feature>
<dbReference type="GO" id="GO:0005886">
    <property type="term" value="C:plasma membrane"/>
    <property type="evidence" value="ECO:0007669"/>
    <property type="project" value="TreeGrafter"/>
</dbReference>
<dbReference type="GO" id="GO:0030424">
    <property type="term" value="C:axon"/>
    <property type="evidence" value="ECO:0007669"/>
    <property type="project" value="TreeGrafter"/>
</dbReference>
<dbReference type="SMART" id="SM00408">
    <property type="entry name" value="IGc2"/>
    <property type="match status" value="1"/>
</dbReference>
<dbReference type="InterPro" id="IPR003599">
    <property type="entry name" value="Ig_sub"/>
</dbReference>
<feature type="non-terminal residue" evidence="5">
    <location>
        <position position="1024"/>
    </location>
</feature>
<dbReference type="SMART" id="SM00409">
    <property type="entry name" value="IG"/>
    <property type="match status" value="1"/>
</dbReference>
<feature type="compositionally biased region" description="Low complexity" evidence="3">
    <location>
        <begin position="667"/>
        <end position="681"/>
    </location>
</feature>
<dbReference type="GO" id="GO:0043025">
    <property type="term" value="C:neuronal cell body"/>
    <property type="evidence" value="ECO:0007669"/>
    <property type="project" value="TreeGrafter"/>
</dbReference>
<evidence type="ECO:0000256" key="2">
    <source>
        <dbReference type="ARBA" id="ARBA00023157"/>
    </source>
</evidence>
<feature type="non-terminal residue" evidence="5">
    <location>
        <position position="1"/>
    </location>
</feature>
<feature type="compositionally biased region" description="Basic residues" evidence="3">
    <location>
        <begin position="200"/>
        <end position="227"/>
    </location>
</feature>
<dbReference type="GO" id="GO:0050808">
    <property type="term" value="P:synapse organization"/>
    <property type="evidence" value="ECO:0007669"/>
    <property type="project" value="TreeGrafter"/>
</dbReference>
<feature type="compositionally biased region" description="Acidic residues" evidence="3">
    <location>
        <begin position="275"/>
        <end position="288"/>
    </location>
</feature>
<feature type="compositionally biased region" description="Low complexity" evidence="3">
    <location>
        <begin position="1014"/>
        <end position="1024"/>
    </location>
</feature>